<name>A0A1S6QL56_9LACO</name>
<dbReference type="InterPro" id="IPR052891">
    <property type="entry name" value="DNA-3mA_glycosylase"/>
</dbReference>
<dbReference type="Proteomes" id="UP000030361">
    <property type="component" value="Chromosome"/>
</dbReference>
<feature type="binding site" evidence="1">
    <location>
        <position position="19"/>
    </location>
    <ligand>
        <name>Zn(2+)</name>
        <dbReference type="ChEBI" id="CHEBI:29105"/>
    </ligand>
</feature>
<organism evidence="2 3">
    <name type="scientific">Lentilactobacillus curieae</name>
    <dbReference type="NCBI Taxonomy" id="1138822"/>
    <lineage>
        <taxon>Bacteria</taxon>
        <taxon>Bacillati</taxon>
        <taxon>Bacillota</taxon>
        <taxon>Bacilli</taxon>
        <taxon>Lactobacillales</taxon>
        <taxon>Lactobacillaceae</taxon>
        <taxon>Lentilactobacillus</taxon>
    </lineage>
</organism>
<dbReference type="KEGG" id="lcu:PL11_006885"/>
<keyword evidence="1" id="KW-0862">Zinc</keyword>
<dbReference type="SUPFAM" id="SSF48150">
    <property type="entry name" value="DNA-glycosylase"/>
    <property type="match status" value="1"/>
</dbReference>
<keyword evidence="3" id="KW-1185">Reference proteome</keyword>
<dbReference type="GO" id="GO:0008725">
    <property type="term" value="F:DNA-3-methyladenine glycosylase activity"/>
    <property type="evidence" value="ECO:0007669"/>
    <property type="project" value="InterPro"/>
</dbReference>
<proteinExistence type="predicted"/>
<dbReference type="InterPro" id="IPR011257">
    <property type="entry name" value="DNA_glycosylase"/>
</dbReference>
<evidence type="ECO:0000256" key="1">
    <source>
        <dbReference type="PIRSR" id="PIRSR605019-1"/>
    </source>
</evidence>
<sequence length="170" mass="19597">MLLCVRRDHMEQNGVQEYHQLFGSKIHDNREAFEFLIVAVFQPGMSWKVAASKIPVFKRLFADFDYYRVAQFDDVDLEKIESDEQMIQNGRKIRAVLQNAKAASRLEPEFSNLADYFWSFHPMNSDQVDEDELGATVAKDMKKRGFTFVGPTTIRLLLTGMGIIDRKPTA</sequence>
<reference evidence="2 3" key="1">
    <citation type="journal article" date="2015" name="Genome Announc.">
        <title>Genome Sequence of Lactobacillus curieae CCTCC M 2011381T, a Novel Producer of Gamma-aminobutyric Acid.</title>
        <authorList>
            <person name="Wang Y."/>
            <person name="Wang Y."/>
            <person name="Lang C."/>
            <person name="Wei D."/>
            <person name="Xu P."/>
            <person name="Xie J."/>
        </authorList>
    </citation>
    <scope>NUCLEOTIDE SEQUENCE [LARGE SCALE GENOMIC DNA]</scope>
    <source>
        <strain evidence="2 3">CCTCC M 2011381</strain>
    </source>
</reference>
<accession>A0A1S6QL56</accession>
<dbReference type="AlphaFoldDB" id="A0A1S6QL56"/>
<dbReference type="PANTHER" id="PTHR30037:SF4">
    <property type="entry name" value="DNA-3-METHYLADENINE GLYCOSYLASE I"/>
    <property type="match status" value="1"/>
</dbReference>
<dbReference type="GO" id="GO:0006284">
    <property type="term" value="P:base-excision repair"/>
    <property type="evidence" value="ECO:0007669"/>
    <property type="project" value="InterPro"/>
</dbReference>
<dbReference type="PANTHER" id="PTHR30037">
    <property type="entry name" value="DNA-3-METHYLADENINE GLYCOSYLASE 1"/>
    <property type="match status" value="1"/>
</dbReference>
<dbReference type="InterPro" id="IPR005019">
    <property type="entry name" value="Adenine_glyco"/>
</dbReference>
<dbReference type="eggNOG" id="COG2818">
    <property type="taxonomic scope" value="Bacteria"/>
</dbReference>
<gene>
    <name evidence="2" type="ORF">PL11_006885</name>
</gene>
<dbReference type="Gene3D" id="1.10.340.30">
    <property type="entry name" value="Hypothetical protein, domain 2"/>
    <property type="match status" value="1"/>
</dbReference>
<dbReference type="GO" id="GO:0046872">
    <property type="term" value="F:metal ion binding"/>
    <property type="evidence" value="ECO:0007669"/>
    <property type="project" value="UniProtKB-KW"/>
</dbReference>
<protein>
    <submittedName>
        <fullName evidence="2">DNA-3-methyladenine glycosylase</fullName>
    </submittedName>
</protein>
<dbReference type="EMBL" id="CP018906">
    <property type="protein sequence ID" value="AQW22348.1"/>
    <property type="molecule type" value="Genomic_DNA"/>
</dbReference>
<evidence type="ECO:0000313" key="2">
    <source>
        <dbReference type="EMBL" id="AQW22348.1"/>
    </source>
</evidence>
<dbReference type="Pfam" id="PF03352">
    <property type="entry name" value="Adenine_glyco"/>
    <property type="match status" value="1"/>
</dbReference>
<keyword evidence="1" id="KW-0479">Metal-binding</keyword>
<evidence type="ECO:0000313" key="3">
    <source>
        <dbReference type="Proteomes" id="UP000030361"/>
    </source>
</evidence>